<evidence type="ECO:0000313" key="3">
    <source>
        <dbReference type="Proteomes" id="UP001583186"/>
    </source>
</evidence>
<dbReference type="PANTHER" id="PTHR31642">
    <property type="entry name" value="TRICHOTHECENE 3-O-ACETYLTRANSFERASE"/>
    <property type="match status" value="1"/>
</dbReference>
<dbReference type="Gene3D" id="3.30.559.10">
    <property type="entry name" value="Chloramphenicol acetyltransferase-like domain"/>
    <property type="match status" value="2"/>
</dbReference>
<dbReference type="EMBL" id="JAWCUI010000057">
    <property type="protein sequence ID" value="KAL1890946.1"/>
    <property type="molecule type" value="Genomic_DNA"/>
</dbReference>
<dbReference type="Pfam" id="PF02458">
    <property type="entry name" value="Transferase"/>
    <property type="match status" value="1"/>
</dbReference>
<evidence type="ECO:0000256" key="1">
    <source>
        <dbReference type="ARBA" id="ARBA00022679"/>
    </source>
</evidence>
<keyword evidence="3" id="KW-1185">Reference proteome</keyword>
<sequence length="508" mass="55882">MAQKERVTTRLSGWDQVAMRGYMSKALCFPFDNAQMDAAIKHIVASLARMAQQRPDFAGTLEVRDGGIIHHISGHNNTIPFFFEDISAEFPYKSYAELKAAEFPPGAFVHPRFFQPCALAEGQPGVPVLIVKAFTIPGGLFLATYFSHAFADGDCLRIFLETFSRQTRGLAFDGASTKNLNAPFANESNVKDKDGSRLQELLEKVTEYMVLDEPVGPTTPKFRPGGVPMTDITKIGKVFVFDNARLNQLRCSIFGSNEAAMANGNENGNTRGCLSGNSNKSTNGLALSPSNMPSNYTCLAGLTWAHISKARLADSAQYMPHCPETDKMALLQTMVNWKSRALCEANPTYFGNATAIAVTRLSTTDSILSRASSSPSDLAKLVSTIEKTIAGVDDDFVCDRTELFARVPDPRLVGLRFDPRTPQDLGFNTWRFFGMDTKWSIPGVHGGTDSECDMIRRLQAMWNMSGALILPAKATSTTHELLVTLPKTSMDLLCRDPEWMKWVDRVVG</sequence>
<gene>
    <name evidence="2" type="ORF">Sste5346_007943</name>
</gene>
<dbReference type="InterPro" id="IPR050317">
    <property type="entry name" value="Plant_Fungal_Acyltransferase"/>
</dbReference>
<dbReference type="PANTHER" id="PTHR31642:SF310">
    <property type="entry name" value="FATTY ALCOHOL:CAFFEOYL-COA ACYLTRANSFERASE"/>
    <property type="match status" value="1"/>
</dbReference>
<reference evidence="2 3" key="1">
    <citation type="journal article" date="2024" name="IMA Fungus">
        <title>IMA Genome - F19 : A genome assembly and annotation guide to empower mycologists, including annotated draft genome sequences of Ceratocystis pirilliformis, Diaporthe australafricana, Fusarium ophioides, Paecilomyces lecythidis, and Sporothrix stenoceras.</title>
        <authorList>
            <person name="Aylward J."/>
            <person name="Wilson A.M."/>
            <person name="Visagie C.M."/>
            <person name="Spraker J."/>
            <person name="Barnes I."/>
            <person name="Buitendag C."/>
            <person name="Ceriani C."/>
            <person name="Del Mar Angel L."/>
            <person name="du Plessis D."/>
            <person name="Fuchs T."/>
            <person name="Gasser K."/>
            <person name="Kramer D."/>
            <person name="Li W."/>
            <person name="Munsamy K."/>
            <person name="Piso A."/>
            <person name="Price J.L."/>
            <person name="Sonnekus B."/>
            <person name="Thomas C."/>
            <person name="van der Nest A."/>
            <person name="van Dijk A."/>
            <person name="van Heerden A."/>
            <person name="van Vuuren N."/>
            <person name="Yilmaz N."/>
            <person name="Duong T.A."/>
            <person name="van der Merwe N.A."/>
            <person name="Wingfield M.J."/>
            <person name="Wingfield B.D."/>
        </authorList>
    </citation>
    <scope>NUCLEOTIDE SEQUENCE [LARGE SCALE GENOMIC DNA]</scope>
    <source>
        <strain evidence="2 3">CMW 5346</strain>
    </source>
</reference>
<keyword evidence="1" id="KW-0808">Transferase</keyword>
<protein>
    <submittedName>
        <fullName evidence="2">Uncharacterized protein</fullName>
    </submittedName>
</protein>
<evidence type="ECO:0000313" key="2">
    <source>
        <dbReference type="EMBL" id="KAL1890946.1"/>
    </source>
</evidence>
<dbReference type="Proteomes" id="UP001583186">
    <property type="component" value="Unassembled WGS sequence"/>
</dbReference>
<proteinExistence type="predicted"/>
<accession>A0ABR3YRG3</accession>
<comment type="caution">
    <text evidence="2">The sequence shown here is derived from an EMBL/GenBank/DDBJ whole genome shotgun (WGS) entry which is preliminary data.</text>
</comment>
<organism evidence="2 3">
    <name type="scientific">Sporothrix stenoceras</name>
    <dbReference type="NCBI Taxonomy" id="5173"/>
    <lineage>
        <taxon>Eukaryota</taxon>
        <taxon>Fungi</taxon>
        <taxon>Dikarya</taxon>
        <taxon>Ascomycota</taxon>
        <taxon>Pezizomycotina</taxon>
        <taxon>Sordariomycetes</taxon>
        <taxon>Sordariomycetidae</taxon>
        <taxon>Ophiostomatales</taxon>
        <taxon>Ophiostomataceae</taxon>
        <taxon>Sporothrix</taxon>
    </lineage>
</organism>
<dbReference type="InterPro" id="IPR023213">
    <property type="entry name" value="CAT-like_dom_sf"/>
</dbReference>
<name>A0ABR3YRG3_9PEZI</name>